<accession>A0A1S7S1V5</accession>
<name>A0A1S7S1V5_AGRTU</name>
<evidence type="ECO:0000313" key="6">
    <source>
        <dbReference type="Proteomes" id="UP000191897"/>
    </source>
</evidence>
<dbReference type="InterPro" id="IPR003313">
    <property type="entry name" value="AraC-bd"/>
</dbReference>
<dbReference type="GO" id="GO:0043565">
    <property type="term" value="F:sequence-specific DNA binding"/>
    <property type="evidence" value="ECO:0007669"/>
    <property type="project" value="InterPro"/>
</dbReference>
<dbReference type="PANTHER" id="PTHR46796">
    <property type="entry name" value="HTH-TYPE TRANSCRIPTIONAL ACTIVATOR RHAS-RELATED"/>
    <property type="match status" value="1"/>
</dbReference>
<dbReference type="PROSITE" id="PS01124">
    <property type="entry name" value="HTH_ARAC_FAMILY_2"/>
    <property type="match status" value="1"/>
</dbReference>
<reference evidence="5 6" key="1">
    <citation type="submission" date="2016-01" db="EMBL/GenBank/DDBJ databases">
        <authorList>
            <person name="Oliw E.H."/>
        </authorList>
    </citation>
    <scope>NUCLEOTIDE SEQUENCE [LARGE SCALE GENOMIC DNA]</scope>
    <source>
        <strain evidence="5 6">Kerr 14</strain>
    </source>
</reference>
<dbReference type="PANTHER" id="PTHR46796:SF6">
    <property type="entry name" value="ARAC SUBFAMILY"/>
    <property type="match status" value="1"/>
</dbReference>
<proteinExistence type="predicted"/>
<dbReference type="Proteomes" id="UP000191897">
    <property type="component" value="Unassembled WGS sequence"/>
</dbReference>
<organism evidence="5 6">
    <name type="scientific">Agrobacterium tumefaciens str. Kerr 14</name>
    <dbReference type="NCBI Taxonomy" id="1183424"/>
    <lineage>
        <taxon>Bacteria</taxon>
        <taxon>Pseudomonadati</taxon>
        <taxon>Pseudomonadota</taxon>
        <taxon>Alphaproteobacteria</taxon>
        <taxon>Hyphomicrobiales</taxon>
        <taxon>Rhizobiaceae</taxon>
        <taxon>Rhizobium/Agrobacterium group</taxon>
        <taxon>Agrobacterium</taxon>
        <taxon>Agrobacterium tumefaciens complex</taxon>
    </lineage>
</organism>
<evidence type="ECO:0000256" key="3">
    <source>
        <dbReference type="ARBA" id="ARBA00023163"/>
    </source>
</evidence>
<dbReference type="Pfam" id="PF02311">
    <property type="entry name" value="AraC_binding"/>
    <property type="match status" value="1"/>
</dbReference>
<evidence type="ECO:0000313" key="5">
    <source>
        <dbReference type="EMBL" id="CUX61108.1"/>
    </source>
</evidence>
<dbReference type="Gene3D" id="1.10.10.60">
    <property type="entry name" value="Homeodomain-like"/>
    <property type="match status" value="1"/>
</dbReference>
<sequence length="310" mass="33987">MPEHRFDQWREVRGKSLFGVTIELARDLRHSFKGSFQARAVAGAVATEMRASSYRVNRTEADIARIAGNSLCIGLQVKGSGFLHAGRDQVHAVGGGDITINYSDLPYDAIPGNEADFHYKMLKIPVDYEVMLGQATDDLFATRYAENNSFALPFRALFNALNAAPGRLIDPARDVTHIARLAMTARGRLSPAMPEVRAALRTGLCYAAQDIMIRKKSRQNLTPAAVAKELGISLRQLHVVFEGAELSFSRTLSSMRIEEAKRLLLAFPALPVTQIAYGCGFDSLATFYRVFAGTYGMTPGDARAEDMPPA</sequence>
<dbReference type="InterPro" id="IPR050204">
    <property type="entry name" value="AraC_XylS_family_regulators"/>
</dbReference>
<dbReference type="InterPro" id="IPR018060">
    <property type="entry name" value="HTH_AraC"/>
</dbReference>
<dbReference type="InterPro" id="IPR009057">
    <property type="entry name" value="Homeodomain-like_sf"/>
</dbReference>
<evidence type="ECO:0000256" key="2">
    <source>
        <dbReference type="ARBA" id="ARBA00023125"/>
    </source>
</evidence>
<evidence type="ECO:0000256" key="1">
    <source>
        <dbReference type="ARBA" id="ARBA00023015"/>
    </source>
</evidence>
<protein>
    <submittedName>
        <fullName evidence="5">Transcriptional regulator, AraC family protein</fullName>
    </submittedName>
</protein>
<keyword evidence="1" id="KW-0805">Transcription regulation</keyword>
<dbReference type="GO" id="GO:0003700">
    <property type="term" value="F:DNA-binding transcription factor activity"/>
    <property type="evidence" value="ECO:0007669"/>
    <property type="project" value="InterPro"/>
</dbReference>
<feature type="domain" description="HTH araC/xylS-type" evidence="4">
    <location>
        <begin position="206"/>
        <end position="305"/>
    </location>
</feature>
<dbReference type="Pfam" id="PF12833">
    <property type="entry name" value="HTH_18"/>
    <property type="match status" value="1"/>
</dbReference>
<keyword evidence="2" id="KW-0238">DNA-binding</keyword>
<dbReference type="SUPFAM" id="SSF46689">
    <property type="entry name" value="Homeodomain-like"/>
    <property type="match status" value="1"/>
</dbReference>
<gene>
    <name evidence="5" type="ORF">AGR4C_Lc70027</name>
</gene>
<evidence type="ECO:0000259" key="4">
    <source>
        <dbReference type="PROSITE" id="PS01124"/>
    </source>
</evidence>
<keyword evidence="3" id="KW-0804">Transcription</keyword>
<dbReference type="EMBL" id="FBWC01000029">
    <property type="protein sequence ID" value="CUX61108.1"/>
    <property type="molecule type" value="Genomic_DNA"/>
</dbReference>
<dbReference type="AlphaFoldDB" id="A0A1S7S1V5"/>
<dbReference type="SMART" id="SM00342">
    <property type="entry name" value="HTH_ARAC"/>
    <property type="match status" value="1"/>
</dbReference>